<dbReference type="KEGG" id="oca:OCAR_6929"/>
<protein>
    <recommendedName>
        <fullName evidence="4">TIGR02301 family protein</fullName>
    </recommendedName>
</protein>
<gene>
    <name evidence="2" type="ordered locus">OCA5_c11530</name>
</gene>
<dbReference type="PATRIC" id="fig|504832.7.peg.1228"/>
<dbReference type="STRING" id="504832.OCA5_c11530"/>
<dbReference type="KEGG" id="ocg:OCA5_c11530"/>
<reference evidence="2 3" key="1">
    <citation type="journal article" date="2011" name="J. Bacteriol.">
        <title>Complete genome sequences of the chemolithoautotrophic Oligotropha carboxidovorans strains OM4 and OM5.</title>
        <authorList>
            <person name="Volland S."/>
            <person name="Rachinger M."/>
            <person name="Strittmatter A."/>
            <person name="Daniel R."/>
            <person name="Gottschalk G."/>
            <person name="Meyer O."/>
        </authorList>
    </citation>
    <scope>NUCLEOTIDE SEQUENCE [LARGE SCALE GENOMIC DNA]</scope>
    <source>
        <strain evidence="3">ATCC 49405 / DSM 1227 / KCTC 32145 / OM5</strain>
    </source>
</reference>
<feature type="signal peptide" evidence="1">
    <location>
        <begin position="1"/>
        <end position="27"/>
    </location>
</feature>
<name>B6JFM0_AFIC5</name>
<proteinExistence type="predicted"/>
<dbReference type="eggNOG" id="COG5451">
    <property type="taxonomic scope" value="Bacteria"/>
</dbReference>
<evidence type="ECO:0000256" key="1">
    <source>
        <dbReference type="SAM" id="SignalP"/>
    </source>
</evidence>
<dbReference type="Proteomes" id="UP000007730">
    <property type="component" value="Chromosome"/>
</dbReference>
<dbReference type="HOGENOM" id="CLU_118542_0_0_5"/>
<keyword evidence="1" id="KW-0732">Signal</keyword>
<dbReference type="AlphaFoldDB" id="B6JFM0"/>
<dbReference type="EMBL" id="CP002826">
    <property type="protein sequence ID" value="AEI05872.1"/>
    <property type="molecule type" value="Genomic_DNA"/>
</dbReference>
<evidence type="ECO:0000313" key="3">
    <source>
        <dbReference type="Proteomes" id="UP000007730"/>
    </source>
</evidence>
<dbReference type="Pfam" id="PF09539">
    <property type="entry name" value="DUF2385"/>
    <property type="match status" value="1"/>
</dbReference>
<accession>B6JFM0</accession>
<sequence length="130" mass="14462">MTPAMLRRALAVLLTCLILLPATAARAEDEAAPFDADLQRLAEILGALHYLRGICGTNEGQKWRTQMQALVEAETPSGDRRTRMIASFNRGYNGFQQTYRTCTPAANLVVRRYLVEGADISRNLTSRYAN</sequence>
<evidence type="ECO:0008006" key="4">
    <source>
        <dbReference type="Google" id="ProtNLM"/>
    </source>
</evidence>
<keyword evidence="3" id="KW-1185">Reference proteome</keyword>
<organism evidence="2 3">
    <name type="scientific">Afipia carboxidovorans (strain ATCC 49405 / DSM 1227 / KCTC 32145 / OM5)</name>
    <name type="common">Oligotropha carboxidovorans</name>
    <dbReference type="NCBI Taxonomy" id="504832"/>
    <lineage>
        <taxon>Bacteria</taxon>
        <taxon>Pseudomonadati</taxon>
        <taxon>Pseudomonadota</taxon>
        <taxon>Alphaproteobacteria</taxon>
        <taxon>Hyphomicrobiales</taxon>
        <taxon>Nitrobacteraceae</taxon>
        <taxon>Afipia</taxon>
    </lineage>
</organism>
<evidence type="ECO:0000313" key="2">
    <source>
        <dbReference type="EMBL" id="AEI05872.1"/>
    </source>
</evidence>
<dbReference type="InterPro" id="IPR012645">
    <property type="entry name" value="CHP02301"/>
</dbReference>
<feature type="chain" id="PRO_5002846899" description="TIGR02301 family protein" evidence="1">
    <location>
        <begin position="28"/>
        <end position="130"/>
    </location>
</feature>
<dbReference type="NCBIfam" id="TIGR02301">
    <property type="entry name" value="TIGR02301 family protein"/>
    <property type="match status" value="1"/>
</dbReference>